<dbReference type="PANTHER" id="PTHR11699">
    <property type="entry name" value="ALDEHYDE DEHYDROGENASE-RELATED"/>
    <property type="match status" value="1"/>
</dbReference>
<dbReference type="InterPro" id="IPR029510">
    <property type="entry name" value="Ald_DH_CS_GLU"/>
</dbReference>
<dbReference type="InterPro" id="IPR015590">
    <property type="entry name" value="Aldehyde_DH_dom"/>
</dbReference>
<evidence type="ECO:0000256" key="2">
    <source>
        <dbReference type="ARBA" id="ARBA00023002"/>
    </source>
</evidence>
<keyword evidence="8" id="KW-1185">Reference proteome</keyword>
<dbReference type="AlphaFoldDB" id="A0A1I6N0L6"/>
<dbReference type="EMBL" id="FOZM01000003">
    <property type="protein sequence ID" value="SFS21512.1"/>
    <property type="molecule type" value="Genomic_DNA"/>
</dbReference>
<evidence type="ECO:0000256" key="3">
    <source>
        <dbReference type="PIRNR" id="PIRNR036490"/>
    </source>
</evidence>
<evidence type="ECO:0000256" key="4">
    <source>
        <dbReference type="PROSITE-ProRule" id="PRU10007"/>
    </source>
</evidence>
<reference evidence="7 8" key="1">
    <citation type="submission" date="2016-10" db="EMBL/GenBank/DDBJ databases">
        <authorList>
            <person name="de Groot N.N."/>
        </authorList>
    </citation>
    <scope>NUCLEOTIDE SEQUENCE [LARGE SCALE GENOMIC DNA]</scope>
    <source>
        <strain evidence="7 8">DSM 29433</strain>
    </source>
</reference>
<feature type="domain" description="Aldehyde dehydrogenase" evidence="6">
    <location>
        <begin position="48"/>
        <end position="478"/>
    </location>
</feature>
<feature type="active site" evidence="4">
    <location>
        <position position="262"/>
    </location>
</feature>
<keyword evidence="2 5" id="KW-0560">Oxidoreductase</keyword>
<name>A0A1I6N0L6_9RHOB</name>
<dbReference type="InterPro" id="IPR011408">
    <property type="entry name" value="Aldehyde_DH"/>
</dbReference>
<dbReference type="Pfam" id="PF00171">
    <property type="entry name" value="Aldedh"/>
    <property type="match status" value="2"/>
</dbReference>
<dbReference type="Gene3D" id="3.40.605.10">
    <property type="entry name" value="Aldehyde Dehydrogenase, Chain A, domain 1"/>
    <property type="match status" value="2"/>
</dbReference>
<dbReference type="PIRSF" id="PIRSF036490">
    <property type="entry name" value="Aldedh_dupl"/>
    <property type="match status" value="1"/>
</dbReference>
<dbReference type="InterPro" id="IPR016161">
    <property type="entry name" value="Ald_DH/histidinol_DH"/>
</dbReference>
<gene>
    <name evidence="7" type="ORF">SAMN05444714_2849</name>
</gene>
<evidence type="ECO:0000313" key="7">
    <source>
        <dbReference type="EMBL" id="SFS21512.1"/>
    </source>
</evidence>
<dbReference type="RefSeq" id="WP_090209870.1">
    <property type="nucleotide sequence ID" value="NZ_FOZM01000003.1"/>
</dbReference>
<evidence type="ECO:0000256" key="5">
    <source>
        <dbReference type="RuleBase" id="RU003345"/>
    </source>
</evidence>
<accession>A0A1I6N0L6</accession>
<dbReference type="FunFam" id="3.40.309.10:FF:000012">
    <property type="entry name" value="Betaine aldehyde dehydrogenase"/>
    <property type="match status" value="1"/>
</dbReference>
<evidence type="ECO:0000256" key="1">
    <source>
        <dbReference type="ARBA" id="ARBA00009986"/>
    </source>
</evidence>
<dbReference type="SUPFAM" id="SSF53720">
    <property type="entry name" value="ALDH-like"/>
    <property type="match status" value="2"/>
</dbReference>
<dbReference type="PROSITE" id="PS00687">
    <property type="entry name" value="ALDEHYDE_DEHYDR_GLU"/>
    <property type="match status" value="1"/>
</dbReference>
<evidence type="ECO:0000259" key="6">
    <source>
        <dbReference type="Pfam" id="PF00171"/>
    </source>
</evidence>
<organism evidence="7 8">
    <name type="scientific">Yoonia litorea</name>
    <dbReference type="NCBI Taxonomy" id="1123755"/>
    <lineage>
        <taxon>Bacteria</taxon>
        <taxon>Pseudomonadati</taxon>
        <taxon>Pseudomonadota</taxon>
        <taxon>Alphaproteobacteria</taxon>
        <taxon>Rhodobacterales</taxon>
        <taxon>Paracoccaceae</taxon>
        <taxon>Yoonia</taxon>
    </lineage>
</organism>
<dbReference type="OrthoDB" id="9812625at2"/>
<comment type="similarity">
    <text evidence="1 3 5">Belongs to the aldehyde dehydrogenase family.</text>
</comment>
<dbReference type="STRING" id="1123755.SAMN05444714_2849"/>
<proteinExistence type="inferred from homology"/>
<dbReference type="InterPro" id="IPR016163">
    <property type="entry name" value="Ald_DH_C"/>
</dbReference>
<dbReference type="GO" id="GO:0016620">
    <property type="term" value="F:oxidoreductase activity, acting on the aldehyde or oxo group of donors, NAD or NADP as acceptor"/>
    <property type="evidence" value="ECO:0007669"/>
    <property type="project" value="UniProtKB-UniRule"/>
</dbReference>
<dbReference type="Proteomes" id="UP000198926">
    <property type="component" value="Unassembled WGS sequence"/>
</dbReference>
<feature type="domain" description="Aldehyde dehydrogenase" evidence="6">
    <location>
        <begin position="523"/>
        <end position="745"/>
    </location>
</feature>
<dbReference type="CDD" id="cd07111">
    <property type="entry name" value="ALDH_F16"/>
    <property type="match status" value="1"/>
</dbReference>
<evidence type="ECO:0000313" key="8">
    <source>
        <dbReference type="Proteomes" id="UP000198926"/>
    </source>
</evidence>
<protein>
    <submittedName>
        <fullName evidence="7">Aldehyde dehydrogenase (NAD+)</fullName>
    </submittedName>
</protein>
<dbReference type="InterPro" id="IPR016162">
    <property type="entry name" value="Ald_DH_N"/>
</dbReference>
<dbReference type="Gene3D" id="3.40.309.10">
    <property type="entry name" value="Aldehyde Dehydrogenase, Chain A, domain 2"/>
    <property type="match status" value="1"/>
</dbReference>
<sequence length="772" mass="82401">MTVKEIFDTMDYGPAPESSKEALQWIADRGGIAGHFIGGKWGPLRDDFATNNPATGEKLAGVTKGTAEEVATAVTAARKAQSAWAKSGHKRARVLYAIARLMQKHSRLLAVMESLDNGKPIRESRDIDVPLAIRHFYHHAGFAQLMKSELPDREALGVCGQIIPWNFPLLMLAWKIAPALAMGNTVVLKPAEYTPMTAMVFAEICREAGVPAGVVNIVTGDGETGAALVEADVDKIAFTGSTEVGRKIREATAGSGKALSLELGGKSPYIVFDDADLDSAVEGLVDAIWFNQGQVCCAGSRLLVQEGIAERFYAKLKARMQGLRVGDPLDKCIDVGAIVDPVQLQQITAMVDANTEGEKFQTTAPEGCFYPPTLITGLHPASTLMQEEIFGPVLVATTFRTPAEAVEIANNTRYGLAASVWSENINLALDIAPKLACGIVWVNGTNMMDAAAGFGGVRESGFGREGGWEGLSGYTKPKGNAKTLSQITAFTSEDGTPADPLDRTAKFYVGGKQARPDGGYSQPVFSPRGKLLGHASVANRKDVRNAVEAMNAAKGWSKTTGHLRAQILYYLAENLSARAEEFATRIDNMTGKRGGTDEVEGAIRSLFTAAAWADKYDGQAHGVPIRGVALAMKEPVGKIGVLCDDARPLGGLIDAMGMAIAMGNRVTCVASEPFPLAATDFYQVLETSDVPAGVVNILTGKHSELAPTLASHLDLDAIWSFSSSDLSGEIEKASAGNLKRTWVNNGKEMRPDTHAYLLAATEVKNIWIPYGE</sequence>
<dbReference type="FunFam" id="3.40.605.10:FF:000007">
    <property type="entry name" value="NAD/NADP-dependent betaine aldehyde dehydrogenase"/>
    <property type="match status" value="1"/>
</dbReference>